<dbReference type="EMBL" id="JAUEDM010000001">
    <property type="protein sequence ID" value="KAK3331522.1"/>
    <property type="molecule type" value="Genomic_DNA"/>
</dbReference>
<sequence>MSQQDKNIAAVMTVAGSPLVLQERPIPSPEPGEVLIRNHAIGINPLDWKRFHRGFLIRSSPTVLGADSVGLVVSVGSSVTEFKPGDRVLGLSKGVLSGNNDQAAYQTFTLINATATGILPNKLSFVQGATLPTAVGTAALALFDRLGVPKPTIGDAVTTTQSSSILIWGGASGCGWIAIQMARLAGLTVYTTASAKHHDKLRALGVIAVVDYRSPTAVDDLVAAAEKAGKPIGYALDCISLAESLAPATQVLAKSSAKAEKKLAHLLPWPEDLPTPTTGIEAVGVQGIDLWREKEELAAWVYHDALPNWLQRGEMVPIQHRLIEGGLGGLQDGLAELGKGASGERLVVEVE</sequence>
<name>A0AAE0IUQ4_9PEZI</name>
<dbReference type="InterPro" id="IPR013154">
    <property type="entry name" value="ADH-like_N"/>
</dbReference>
<dbReference type="InterPro" id="IPR047122">
    <property type="entry name" value="Trans-enoyl_RdTase-like"/>
</dbReference>
<dbReference type="CDD" id="cd08249">
    <property type="entry name" value="enoyl_reductase_like"/>
    <property type="match status" value="1"/>
</dbReference>
<dbReference type="GO" id="GO:0016651">
    <property type="term" value="F:oxidoreductase activity, acting on NAD(P)H"/>
    <property type="evidence" value="ECO:0007669"/>
    <property type="project" value="InterPro"/>
</dbReference>
<comment type="similarity">
    <text evidence="1">Belongs to the zinc-containing alcohol dehydrogenase family.</text>
</comment>
<organism evidence="4 5">
    <name type="scientific">Apodospora peruviana</name>
    <dbReference type="NCBI Taxonomy" id="516989"/>
    <lineage>
        <taxon>Eukaryota</taxon>
        <taxon>Fungi</taxon>
        <taxon>Dikarya</taxon>
        <taxon>Ascomycota</taxon>
        <taxon>Pezizomycotina</taxon>
        <taxon>Sordariomycetes</taxon>
        <taxon>Sordariomycetidae</taxon>
        <taxon>Sordariales</taxon>
        <taxon>Lasiosphaeriaceae</taxon>
        <taxon>Apodospora</taxon>
    </lineage>
</organism>
<dbReference type="InterPro" id="IPR036291">
    <property type="entry name" value="NAD(P)-bd_dom_sf"/>
</dbReference>
<dbReference type="Pfam" id="PF08240">
    <property type="entry name" value="ADH_N"/>
    <property type="match status" value="1"/>
</dbReference>
<dbReference type="PANTHER" id="PTHR45348:SF2">
    <property type="entry name" value="ZINC-TYPE ALCOHOL DEHYDROGENASE-LIKE PROTEIN C2E1P3.01"/>
    <property type="match status" value="1"/>
</dbReference>
<dbReference type="Gene3D" id="3.90.180.10">
    <property type="entry name" value="Medium-chain alcohol dehydrogenases, catalytic domain"/>
    <property type="match status" value="1"/>
</dbReference>
<proteinExistence type="inferred from homology"/>
<evidence type="ECO:0000313" key="4">
    <source>
        <dbReference type="EMBL" id="KAK3331522.1"/>
    </source>
</evidence>
<accession>A0AAE0IUQ4</accession>
<gene>
    <name evidence="4" type="ORF">B0H66DRAFT_599002</name>
</gene>
<reference evidence="4" key="1">
    <citation type="journal article" date="2023" name="Mol. Phylogenet. Evol.">
        <title>Genome-scale phylogeny and comparative genomics of the fungal order Sordariales.</title>
        <authorList>
            <person name="Hensen N."/>
            <person name="Bonometti L."/>
            <person name="Westerberg I."/>
            <person name="Brannstrom I.O."/>
            <person name="Guillou S."/>
            <person name="Cros-Aarteil S."/>
            <person name="Calhoun S."/>
            <person name="Haridas S."/>
            <person name="Kuo A."/>
            <person name="Mondo S."/>
            <person name="Pangilinan J."/>
            <person name="Riley R."/>
            <person name="LaButti K."/>
            <person name="Andreopoulos B."/>
            <person name="Lipzen A."/>
            <person name="Chen C."/>
            <person name="Yan M."/>
            <person name="Daum C."/>
            <person name="Ng V."/>
            <person name="Clum A."/>
            <person name="Steindorff A."/>
            <person name="Ohm R.A."/>
            <person name="Martin F."/>
            <person name="Silar P."/>
            <person name="Natvig D.O."/>
            <person name="Lalanne C."/>
            <person name="Gautier V."/>
            <person name="Ament-Velasquez S.L."/>
            <person name="Kruys A."/>
            <person name="Hutchinson M.I."/>
            <person name="Powell A.J."/>
            <person name="Barry K."/>
            <person name="Miller A.N."/>
            <person name="Grigoriev I.V."/>
            <person name="Debuchy R."/>
            <person name="Gladieux P."/>
            <person name="Hiltunen Thoren M."/>
            <person name="Johannesson H."/>
        </authorList>
    </citation>
    <scope>NUCLEOTIDE SEQUENCE</scope>
    <source>
        <strain evidence="4">CBS 118394</strain>
    </source>
</reference>
<evidence type="ECO:0000256" key="2">
    <source>
        <dbReference type="ARBA" id="ARBA00023002"/>
    </source>
</evidence>
<dbReference type="Proteomes" id="UP001283341">
    <property type="component" value="Unassembled WGS sequence"/>
</dbReference>
<dbReference type="SUPFAM" id="SSF50129">
    <property type="entry name" value="GroES-like"/>
    <property type="match status" value="1"/>
</dbReference>
<evidence type="ECO:0000259" key="3">
    <source>
        <dbReference type="SMART" id="SM00829"/>
    </source>
</evidence>
<dbReference type="SUPFAM" id="SSF51735">
    <property type="entry name" value="NAD(P)-binding Rossmann-fold domains"/>
    <property type="match status" value="1"/>
</dbReference>
<feature type="domain" description="Enoyl reductase (ER)" evidence="3">
    <location>
        <begin position="16"/>
        <end position="348"/>
    </location>
</feature>
<dbReference type="InterPro" id="IPR011032">
    <property type="entry name" value="GroES-like_sf"/>
</dbReference>
<keyword evidence="5" id="KW-1185">Reference proteome</keyword>
<dbReference type="SMART" id="SM00829">
    <property type="entry name" value="PKS_ER"/>
    <property type="match status" value="1"/>
</dbReference>
<evidence type="ECO:0000256" key="1">
    <source>
        <dbReference type="ARBA" id="ARBA00008072"/>
    </source>
</evidence>
<dbReference type="InterPro" id="IPR020843">
    <property type="entry name" value="ER"/>
</dbReference>
<evidence type="ECO:0000313" key="5">
    <source>
        <dbReference type="Proteomes" id="UP001283341"/>
    </source>
</evidence>
<keyword evidence="2" id="KW-0560">Oxidoreductase</keyword>
<dbReference type="PANTHER" id="PTHR45348">
    <property type="entry name" value="HYPOTHETICAL OXIDOREDUCTASE (EUROFUNG)"/>
    <property type="match status" value="1"/>
</dbReference>
<comment type="caution">
    <text evidence="4">The sequence shown here is derived from an EMBL/GenBank/DDBJ whole genome shotgun (WGS) entry which is preliminary data.</text>
</comment>
<reference evidence="4" key="2">
    <citation type="submission" date="2023-06" db="EMBL/GenBank/DDBJ databases">
        <authorList>
            <consortium name="Lawrence Berkeley National Laboratory"/>
            <person name="Haridas S."/>
            <person name="Hensen N."/>
            <person name="Bonometti L."/>
            <person name="Westerberg I."/>
            <person name="Brannstrom I.O."/>
            <person name="Guillou S."/>
            <person name="Cros-Aarteil S."/>
            <person name="Calhoun S."/>
            <person name="Kuo A."/>
            <person name="Mondo S."/>
            <person name="Pangilinan J."/>
            <person name="Riley R."/>
            <person name="Labutti K."/>
            <person name="Andreopoulos B."/>
            <person name="Lipzen A."/>
            <person name="Chen C."/>
            <person name="Yanf M."/>
            <person name="Daum C."/>
            <person name="Ng V."/>
            <person name="Clum A."/>
            <person name="Steindorff A."/>
            <person name="Ohm R."/>
            <person name="Martin F."/>
            <person name="Silar P."/>
            <person name="Natvig D."/>
            <person name="Lalanne C."/>
            <person name="Gautier V."/>
            <person name="Ament-Velasquez S.L."/>
            <person name="Kruys A."/>
            <person name="Hutchinson M.I."/>
            <person name="Powell A.J."/>
            <person name="Barry K."/>
            <person name="Miller A.N."/>
            <person name="Grigoriev I.V."/>
            <person name="Debuchy R."/>
            <person name="Gladieux P."/>
            <person name="Thoren M.H."/>
            <person name="Johannesson H."/>
        </authorList>
    </citation>
    <scope>NUCLEOTIDE SEQUENCE</scope>
    <source>
        <strain evidence="4">CBS 118394</strain>
    </source>
</reference>
<protein>
    <submittedName>
        <fullName evidence="4">Chaperonin 10-like protein</fullName>
    </submittedName>
</protein>
<dbReference type="AlphaFoldDB" id="A0AAE0IUQ4"/>
<dbReference type="Gene3D" id="3.40.50.720">
    <property type="entry name" value="NAD(P)-binding Rossmann-like Domain"/>
    <property type="match status" value="1"/>
</dbReference>